<dbReference type="Pfam" id="PF00294">
    <property type="entry name" value="PfkB"/>
    <property type="match status" value="1"/>
</dbReference>
<keyword evidence="3" id="KW-0547">Nucleotide-binding</keyword>
<keyword evidence="5" id="KW-0067">ATP-binding</keyword>
<evidence type="ECO:0000256" key="1">
    <source>
        <dbReference type="ARBA" id="ARBA00010688"/>
    </source>
</evidence>
<dbReference type="InterPro" id="IPR011611">
    <property type="entry name" value="PfkB_dom"/>
</dbReference>
<protein>
    <submittedName>
        <fullName evidence="7">Carbohydrate kinase</fullName>
    </submittedName>
</protein>
<comment type="caution">
    <text evidence="7">The sequence shown here is derived from an EMBL/GenBank/DDBJ whole genome shotgun (WGS) entry which is preliminary data.</text>
</comment>
<dbReference type="Proteomes" id="UP000283295">
    <property type="component" value="Unassembled WGS sequence"/>
</dbReference>
<evidence type="ECO:0000259" key="6">
    <source>
        <dbReference type="Pfam" id="PF00294"/>
    </source>
</evidence>
<dbReference type="EMBL" id="QRVK01000002">
    <property type="protein sequence ID" value="RGS44125.1"/>
    <property type="molecule type" value="Genomic_DNA"/>
</dbReference>
<comment type="similarity">
    <text evidence="1">Belongs to the carbohydrate kinase PfkB family.</text>
</comment>
<feature type="domain" description="Carbohydrate kinase PfkB" evidence="6">
    <location>
        <begin position="5"/>
        <end position="308"/>
    </location>
</feature>
<dbReference type="Gene3D" id="3.40.1190.20">
    <property type="match status" value="1"/>
</dbReference>
<evidence type="ECO:0000256" key="5">
    <source>
        <dbReference type="ARBA" id="ARBA00022840"/>
    </source>
</evidence>
<evidence type="ECO:0000256" key="3">
    <source>
        <dbReference type="ARBA" id="ARBA00022741"/>
    </source>
</evidence>
<evidence type="ECO:0000313" key="8">
    <source>
        <dbReference type="Proteomes" id="UP000283295"/>
    </source>
</evidence>
<dbReference type="CDD" id="cd01167">
    <property type="entry name" value="bac_FRK"/>
    <property type="match status" value="1"/>
</dbReference>
<dbReference type="AlphaFoldDB" id="A0A3R5WPZ1"/>
<keyword evidence="4 7" id="KW-0418">Kinase</keyword>
<dbReference type="InterPro" id="IPR029056">
    <property type="entry name" value="Ribokinase-like"/>
</dbReference>
<evidence type="ECO:0000313" key="7">
    <source>
        <dbReference type="EMBL" id="RGS44125.1"/>
    </source>
</evidence>
<name>A0A3R5WPZ1_9FIRM</name>
<accession>A0A3R5WPZ1</accession>
<dbReference type="GO" id="GO:0016301">
    <property type="term" value="F:kinase activity"/>
    <property type="evidence" value="ECO:0007669"/>
    <property type="project" value="UniProtKB-KW"/>
</dbReference>
<dbReference type="SUPFAM" id="SSF53613">
    <property type="entry name" value="Ribokinase-like"/>
    <property type="match status" value="1"/>
</dbReference>
<evidence type="ECO:0000256" key="2">
    <source>
        <dbReference type="ARBA" id="ARBA00022679"/>
    </source>
</evidence>
<sequence>MKRFDVVALGELLIDFTQNELSGQGNMMMEANPGGAPCNVLAMLQKLGKKTAFMGKVGDDFLGKMLAGVVADAGINTDNLKYDSEVHTTLAFVHTYEDGDRDFSFYRNPGADIMLSADEVDESIIKDTRLFHFGSLSLTYEVSRAATQKAVAAAKEAGCIITFDPNLREPLWKTLDEAHEQIEWGMKQCDVLKISDNEIQWFTGREDFDEGIKLLQNTYNIPLILLSMGRDGSRAYYGDVMAEAKPFIQENTIETTGAGDTFCACVLNYILDNGLDDLDKDKLTEMLTFANAAASIITTRKGALKVMPERSEVETLIADRTVS</sequence>
<dbReference type="InterPro" id="IPR050306">
    <property type="entry name" value="PfkB_Carbo_kinase"/>
</dbReference>
<dbReference type="OrthoDB" id="9813569at2"/>
<dbReference type="GO" id="GO:0005524">
    <property type="term" value="F:ATP binding"/>
    <property type="evidence" value="ECO:0007669"/>
    <property type="project" value="UniProtKB-KW"/>
</dbReference>
<dbReference type="PANTHER" id="PTHR43085:SF1">
    <property type="entry name" value="PSEUDOURIDINE KINASE-RELATED"/>
    <property type="match status" value="1"/>
</dbReference>
<proteinExistence type="inferred from homology"/>
<reference evidence="7 8" key="1">
    <citation type="submission" date="2018-08" db="EMBL/GenBank/DDBJ databases">
        <title>A genome reference for cultivated species of the human gut microbiota.</title>
        <authorList>
            <person name="Zou Y."/>
            <person name="Xue W."/>
            <person name="Luo G."/>
        </authorList>
    </citation>
    <scope>NUCLEOTIDE SEQUENCE [LARGE SCALE GENOMIC DNA]</scope>
    <source>
        <strain evidence="7 8">AF22-21</strain>
    </source>
</reference>
<dbReference type="PANTHER" id="PTHR43085">
    <property type="entry name" value="HEXOKINASE FAMILY MEMBER"/>
    <property type="match status" value="1"/>
</dbReference>
<evidence type="ECO:0000256" key="4">
    <source>
        <dbReference type="ARBA" id="ARBA00022777"/>
    </source>
</evidence>
<gene>
    <name evidence="7" type="ORF">DWX94_01710</name>
</gene>
<keyword evidence="2" id="KW-0808">Transferase</keyword>
<organism evidence="7 8">
    <name type="scientific">Coprococcus eutactus</name>
    <dbReference type="NCBI Taxonomy" id="33043"/>
    <lineage>
        <taxon>Bacteria</taxon>
        <taxon>Bacillati</taxon>
        <taxon>Bacillota</taxon>
        <taxon>Clostridia</taxon>
        <taxon>Lachnospirales</taxon>
        <taxon>Lachnospiraceae</taxon>
        <taxon>Coprococcus</taxon>
    </lineage>
</organism>